<gene>
    <name evidence="1" type="ORF">VB854_04375</name>
</gene>
<dbReference type="Proteomes" id="UP001301728">
    <property type="component" value="Unassembled WGS sequence"/>
</dbReference>
<reference evidence="1 2" key="1">
    <citation type="submission" date="2023-12" db="EMBL/GenBank/DDBJ databases">
        <title>Baltic Sea Cyanobacteria.</title>
        <authorList>
            <person name="Delbaje E."/>
            <person name="Fewer D.P."/>
            <person name="Shishido T.K."/>
        </authorList>
    </citation>
    <scope>NUCLEOTIDE SEQUENCE [LARGE SCALE GENOMIC DNA]</scope>
    <source>
        <strain evidence="1 2">CCNP 1315</strain>
    </source>
</reference>
<proteinExistence type="predicted"/>
<dbReference type="RefSeq" id="WP_323271931.1">
    <property type="nucleotide sequence ID" value="NZ_JAYGHT010000007.1"/>
</dbReference>
<protein>
    <submittedName>
        <fullName evidence="1">DUF1822 family protein</fullName>
    </submittedName>
</protein>
<sequence>MNLRPYSESKKSPINSHYYRELQLETIDLEPEFFEKATLLSRHFSNEAEQWQAYLNTLALLALEKWLSDRQLTLSYQTYSLLRTQVLNLDAVSPLNVEPFKLCLIARENIGDQTIEIPQKMIDEPEFAAHFYTLIQVVLEEEQAVLIGFIRYDQLNQQSLKQTKTGNYELSLSEFNPEPSHLGLNLKYLDSTAIELPKNGLSKPSFQQLTQWLEHLYTADWQPVEQLLANRPPLVPFASAINFRTRNLSSQKTIEKSLKTLQMSGALGHQNPGDLSQAELGNILVKLLETTNNEETRWQAAEFLWELNPTHPAVGVRRAIDLGMQLLGVPVALMVALLPKPDQRIAILLRVYPLQGFLPDHLKLIGLDELGQSLFEVRARERDDYIQFKFTADPGDQFSVQIVLNDANVTEYFIV</sequence>
<dbReference type="EMBL" id="JAYGHT010000007">
    <property type="protein sequence ID" value="MEA5518183.1"/>
    <property type="molecule type" value="Genomic_DNA"/>
</dbReference>
<comment type="caution">
    <text evidence="1">The sequence shown here is derived from an EMBL/GenBank/DDBJ whole genome shotgun (WGS) entry which is preliminary data.</text>
</comment>
<keyword evidence="2" id="KW-1185">Reference proteome</keyword>
<organism evidence="1 2">
    <name type="scientific">Limnoraphis robusta CCNP1315</name>
    <dbReference type="NCBI Taxonomy" id="3110306"/>
    <lineage>
        <taxon>Bacteria</taxon>
        <taxon>Bacillati</taxon>
        <taxon>Cyanobacteriota</taxon>
        <taxon>Cyanophyceae</taxon>
        <taxon>Oscillatoriophycideae</taxon>
        <taxon>Oscillatoriales</taxon>
        <taxon>Sirenicapillariaceae</taxon>
        <taxon>Limnoraphis</taxon>
    </lineage>
</organism>
<name>A0ABU5TTG2_9CYAN</name>
<evidence type="ECO:0000313" key="2">
    <source>
        <dbReference type="Proteomes" id="UP001301728"/>
    </source>
</evidence>
<dbReference type="InterPro" id="IPR014951">
    <property type="entry name" value="DUF1822"/>
</dbReference>
<evidence type="ECO:0000313" key="1">
    <source>
        <dbReference type="EMBL" id="MEA5518183.1"/>
    </source>
</evidence>
<dbReference type="Pfam" id="PF08852">
    <property type="entry name" value="DUF1822"/>
    <property type="match status" value="1"/>
</dbReference>
<accession>A0ABU5TTG2</accession>